<sequence>MSRSSFRVDQPQPNDLVDSPLLVAGMGGGFEATIDIRVLDGDGKVLVETFTTASNLISAWQETVNLPDDLPAPRGVVEVAPSTGKDEPESRISVPVFFGPAIISDYRSYMLYVVQPGDTLSGIAASEQLYAGSGGEPIFEANRDILADPDLIHPGQVLRIPANF</sequence>
<feature type="domain" description="LysM" evidence="1">
    <location>
        <begin position="110"/>
        <end position="160"/>
    </location>
</feature>
<dbReference type="InterPro" id="IPR018911">
    <property type="entry name" value="Gmad2_Ig-like_dom"/>
</dbReference>
<dbReference type="AlphaFoldDB" id="A0A411YFU6"/>
<dbReference type="OrthoDB" id="8444614at2"/>
<dbReference type="PANTHER" id="PTHR34700:SF4">
    <property type="entry name" value="PHAGE-LIKE ELEMENT PBSX PROTEIN XKDP"/>
    <property type="match status" value="1"/>
</dbReference>
<dbReference type="RefSeq" id="WP_131155132.1">
    <property type="nucleotide sequence ID" value="NZ_CP036402.1"/>
</dbReference>
<protein>
    <submittedName>
        <fullName evidence="2">LysM peptidoglycan-binding domain-containing protein</fullName>
    </submittedName>
</protein>
<evidence type="ECO:0000313" key="2">
    <source>
        <dbReference type="EMBL" id="QBI20135.1"/>
    </source>
</evidence>
<dbReference type="Pfam" id="PF01476">
    <property type="entry name" value="LysM"/>
    <property type="match status" value="1"/>
</dbReference>
<dbReference type="Proteomes" id="UP000291469">
    <property type="component" value="Chromosome"/>
</dbReference>
<keyword evidence="3" id="KW-1185">Reference proteome</keyword>
<proteinExistence type="predicted"/>
<dbReference type="Gene3D" id="3.10.350.10">
    <property type="entry name" value="LysM domain"/>
    <property type="match status" value="1"/>
</dbReference>
<evidence type="ECO:0000313" key="3">
    <source>
        <dbReference type="Proteomes" id="UP000291469"/>
    </source>
</evidence>
<name>A0A411YFU6_9ACTN</name>
<dbReference type="EMBL" id="CP036402">
    <property type="protein sequence ID" value="QBI20135.1"/>
    <property type="molecule type" value="Genomic_DNA"/>
</dbReference>
<dbReference type="SMART" id="SM00257">
    <property type="entry name" value="LysM"/>
    <property type="match status" value="1"/>
</dbReference>
<evidence type="ECO:0000259" key="1">
    <source>
        <dbReference type="PROSITE" id="PS51782"/>
    </source>
</evidence>
<organism evidence="2 3">
    <name type="scientific">Egibacter rhizosphaerae</name>
    <dbReference type="NCBI Taxonomy" id="1670831"/>
    <lineage>
        <taxon>Bacteria</taxon>
        <taxon>Bacillati</taxon>
        <taxon>Actinomycetota</taxon>
        <taxon>Nitriliruptoria</taxon>
        <taxon>Egibacterales</taxon>
        <taxon>Egibacteraceae</taxon>
        <taxon>Egibacter</taxon>
    </lineage>
</organism>
<dbReference type="InterPro" id="IPR018392">
    <property type="entry name" value="LysM"/>
</dbReference>
<dbReference type="Pfam" id="PF10648">
    <property type="entry name" value="Gmad2"/>
    <property type="match status" value="1"/>
</dbReference>
<dbReference type="CDD" id="cd00118">
    <property type="entry name" value="LysM"/>
    <property type="match status" value="1"/>
</dbReference>
<dbReference type="PROSITE" id="PS51782">
    <property type="entry name" value="LYSM"/>
    <property type="match status" value="1"/>
</dbReference>
<gene>
    <name evidence="2" type="ORF">ER308_11555</name>
</gene>
<dbReference type="SUPFAM" id="SSF54106">
    <property type="entry name" value="LysM domain"/>
    <property type="match status" value="1"/>
</dbReference>
<dbReference type="PANTHER" id="PTHR34700">
    <property type="entry name" value="POTASSIUM BINDING PROTEIN KBP"/>
    <property type="match status" value="1"/>
</dbReference>
<dbReference type="InterPro" id="IPR036779">
    <property type="entry name" value="LysM_dom_sf"/>
</dbReference>
<reference evidence="2 3" key="1">
    <citation type="submission" date="2019-01" db="EMBL/GenBank/DDBJ databases">
        <title>Egibacter rhizosphaerae EGI 80759T.</title>
        <authorList>
            <person name="Chen D.-D."/>
            <person name="Tian Y."/>
            <person name="Jiao J.-Y."/>
            <person name="Zhang X.-T."/>
            <person name="Zhang Y.-G."/>
            <person name="Zhang Y."/>
            <person name="Xiao M."/>
            <person name="Shu W.-S."/>
            <person name="Li W.-J."/>
        </authorList>
    </citation>
    <scope>NUCLEOTIDE SEQUENCE [LARGE SCALE GENOMIC DNA]</scope>
    <source>
        <strain evidence="2 3">EGI 80759</strain>
    </source>
</reference>
<dbReference type="KEGG" id="erz:ER308_11555"/>
<accession>A0A411YFU6</accession>
<dbReference type="InterPro" id="IPR052196">
    <property type="entry name" value="Bact_Kbp"/>
</dbReference>